<dbReference type="InterPro" id="IPR002492">
    <property type="entry name" value="Transposase_Tc1-like"/>
</dbReference>
<feature type="domain" description="Transposase Tc1-like" evidence="1">
    <location>
        <begin position="82"/>
        <end position="149"/>
    </location>
</feature>
<dbReference type="InterPro" id="IPR036397">
    <property type="entry name" value="RNaseH_sf"/>
</dbReference>
<dbReference type="GO" id="GO:0003677">
    <property type="term" value="F:DNA binding"/>
    <property type="evidence" value="ECO:0007669"/>
    <property type="project" value="InterPro"/>
</dbReference>
<gene>
    <name evidence="2" type="ORF">N7498_003483</name>
</gene>
<dbReference type="GO" id="GO:0015074">
    <property type="term" value="P:DNA integration"/>
    <property type="evidence" value="ECO:0007669"/>
    <property type="project" value="InterPro"/>
</dbReference>
<comment type="caution">
    <text evidence="2">The sequence shown here is derived from an EMBL/GenBank/DDBJ whole genome shotgun (WGS) entry which is preliminary data.</text>
</comment>
<evidence type="ECO:0000313" key="2">
    <source>
        <dbReference type="EMBL" id="KAJ5211837.1"/>
    </source>
</evidence>
<dbReference type="RefSeq" id="XP_058310007.1">
    <property type="nucleotide sequence ID" value="XM_058450545.1"/>
</dbReference>
<dbReference type="SUPFAM" id="SSF46689">
    <property type="entry name" value="Homeodomain-like"/>
    <property type="match status" value="1"/>
</dbReference>
<dbReference type="GO" id="GO:0006313">
    <property type="term" value="P:DNA transposition"/>
    <property type="evidence" value="ECO:0007669"/>
    <property type="project" value="InterPro"/>
</dbReference>
<dbReference type="GeneID" id="83177846"/>
<dbReference type="OrthoDB" id="5415741at2759"/>
<dbReference type="EMBL" id="JAPQKR010000008">
    <property type="protein sequence ID" value="KAJ5211837.1"/>
    <property type="molecule type" value="Genomic_DNA"/>
</dbReference>
<dbReference type="Pfam" id="PF01498">
    <property type="entry name" value="HTH_Tnp_Tc3_2"/>
    <property type="match status" value="1"/>
</dbReference>
<protein>
    <recommendedName>
        <fullName evidence="1">Transposase Tc1-like domain-containing protein</fullName>
    </recommendedName>
</protein>
<reference evidence="2" key="1">
    <citation type="submission" date="2022-12" db="EMBL/GenBank/DDBJ databases">
        <authorList>
            <person name="Petersen C."/>
        </authorList>
    </citation>
    <scope>NUCLEOTIDE SEQUENCE</scope>
    <source>
        <strain evidence="2">IBT 15544</strain>
    </source>
</reference>
<accession>A0A9W9N278</accession>
<reference evidence="2" key="2">
    <citation type="journal article" date="2023" name="IMA Fungus">
        <title>Comparative genomic study of the Penicillium genus elucidates a diverse pangenome and 15 lateral gene transfer events.</title>
        <authorList>
            <person name="Petersen C."/>
            <person name="Sorensen T."/>
            <person name="Nielsen M.R."/>
            <person name="Sondergaard T.E."/>
            <person name="Sorensen J.L."/>
            <person name="Fitzpatrick D.A."/>
            <person name="Frisvad J.C."/>
            <person name="Nielsen K.L."/>
        </authorList>
    </citation>
    <scope>NUCLEOTIDE SEQUENCE</scope>
    <source>
        <strain evidence="2">IBT 15544</strain>
    </source>
</reference>
<dbReference type="InterPro" id="IPR009057">
    <property type="entry name" value="Homeodomain-like_sf"/>
</dbReference>
<proteinExistence type="predicted"/>
<organism evidence="2 3">
    <name type="scientific">Penicillium cinerascens</name>
    <dbReference type="NCBI Taxonomy" id="70096"/>
    <lineage>
        <taxon>Eukaryota</taxon>
        <taxon>Fungi</taxon>
        <taxon>Dikarya</taxon>
        <taxon>Ascomycota</taxon>
        <taxon>Pezizomycotina</taxon>
        <taxon>Eurotiomycetes</taxon>
        <taxon>Eurotiomycetidae</taxon>
        <taxon>Eurotiales</taxon>
        <taxon>Aspergillaceae</taxon>
        <taxon>Penicillium</taxon>
    </lineage>
</organism>
<dbReference type="Gene3D" id="3.30.420.10">
    <property type="entry name" value="Ribonuclease H-like superfamily/Ribonuclease H"/>
    <property type="match status" value="1"/>
</dbReference>
<name>A0A9W9N278_9EURO</name>
<keyword evidence="3" id="KW-1185">Reference proteome</keyword>
<dbReference type="AlphaFoldDB" id="A0A9W9N278"/>
<evidence type="ECO:0000313" key="3">
    <source>
        <dbReference type="Proteomes" id="UP001150904"/>
    </source>
</evidence>
<sequence>MAKYDIAMRAVVITMKALGIPPLTISAMTGIPTRTINTIWDRAIERGFNPRQQPLIVTDAYVADAPRSGRPKKQTPELVATVLAKVRRDRYGREKTYADIASELSNISAMTVWRVLRSSGLKKTKPTRKPSLTARMRTERLAWCLEHRHWTLEDWKNVIWTDETSVVLLHRRGSYRV</sequence>
<evidence type="ECO:0000259" key="1">
    <source>
        <dbReference type="Pfam" id="PF01498"/>
    </source>
</evidence>
<dbReference type="Proteomes" id="UP001150904">
    <property type="component" value="Unassembled WGS sequence"/>
</dbReference>